<protein>
    <recommendedName>
        <fullName evidence="3">Acyltransferase 3 domain-containing protein</fullName>
    </recommendedName>
</protein>
<proteinExistence type="predicted"/>
<feature type="transmembrane region" description="Helical" evidence="2">
    <location>
        <begin position="378"/>
        <end position="399"/>
    </location>
</feature>
<evidence type="ECO:0000313" key="4">
    <source>
        <dbReference type="EMBL" id="CZT12598.1"/>
    </source>
</evidence>
<dbReference type="InterPro" id="IPR050879">
    <property type="entry name" value="Acyltransferase_3"/>
</dbReference>
<evidence type="ECO:0000256" key="1">
    <source>
        <dbReference type="SAM" id="MobiDB-lite"/>
    </source>
</evidence>
<feature type="transmembrane region" description="Helical" evidence="2">
    <location>
        <begin position="459"/>
        <end position="483"/>
    </location>
</feature>
<dbReference type="InterPro" id="IPR002656">
    <property type="entry name" value="Acyl_transf_3_dom"/>
</dbReference>
<dbReference type="GO" id="GO:0016747">
    <property type="term" value="F:acyltransferase activity, transferring groups other than amino-acyl groups"/>
    <property type="evidence" value="ECO:0007669"/>
    <property type="project" value="InterPro"/>
</dbReference>
<accession>A0A1E1LQ32</accession>
<sequence>MKDQDGVKEEAFLLEEYSDSDVALNHPESEEPSGEIVLPNTESKHSAWRRPFDHMHGAIVLPPTASQETAGRYGSPPQSFYIRSMNVAKSVLVFFIPSFVVARYTDKTLDPPAKIQPTAYLNGLRGIAAFCVWSQHFMTEYYSSKFQWGYQSRPEDVWFLQWPFVRVLHSGLFMVTIFFILSGFVLSLRPLQLAREREDQQLLKSLASSVFRRAPRLFLPIVSPLFVAAICVHYQVFYQGNHSLEGLKMAATGGSLWAELRTAFWSWNIVINPLSQKQSPYFPPTDAPLWTLSFEFQGSIVIFLLVLCFAKIRSSLRLLSFGGISLYCLFHSRWPLASFINGAILAELRLIREEKKIPEEETFKPSTSKSLLKVFMRFFWTIIFIASIYIGSLPVFGAISTPGYMTMVATTPQQYYASAEAMAAYWGGIASVMLLLALENCESLQRPFASAFARYLGDISFSLYVIHVPMLLTMGRPIAVGFIHLTGNYAVGLCLTYTVLVPILVCLSDVQWRLFDENSVKFARWLALKMAA</sequence>
<feature type="domain" description="Acyltransferase 3" evidence="3">
    <location>
        <begin position="119"/>
        <end position="503"/>
    </location>
</feature>
<organism evidence="4 5">
    <name type="scientific">Rhynchosporium agropyri</name>
    <dbReference type="NCBI Taxonomy" id="914238"/>
    <lineage>
        <taxon>Eukaryota</taxon>
        <taxon>Fungi</taxon>
        <taxon>Dikarya</taxon>
        <taxon>Ascomycota</taxon>
        <taxon>Pezizomycotina</taxon>
        <taxon>Leotiomycetes</taxon>
        <taxon>Helotiales</taxon>
        <taxon>Ploettnerulaceae</taxon>
        <taxon>Rhynchosporium</taxon>
    </lineage>
</organism>
<feature type="transmembrane region" description="Helical" evidence="2">
    <location>
        <begin position="289"/>
        <end position="310"/>
    </location>
</feature>
<keyword evidence="5" id="KW-1185">Reference proteome</keyword>
<dbReference type="PANTHER" id="PTHR23028:SF134">
    <property type="entry name" value="PUTATIVE (AFU_ORTHOLOGUE AFUA_4G08520)-RELATED"/>
    <property type="match status" value="1"/>
</dbReference>
<keyword evidence="2" id="KW-0472">Membrane</keyword>
<feature type="transmembrane region" description="Helical" evidence="2">
    <location>
        <begin position="217"/>
        <end position="237"/>
    </location>
</feature>
<dbReference type="PANTHER" id="PTHR23028">
    <property type="entry name" value="ACETYLTRANSFERASE"/>
    <property type="match status" value="1"/>
</dbReference>
<feature type="transmembrane region" description="Helical" evidence="2">
    <location>
        <begin position="489"/>
        <end position="507"/>
    </location>
</feature>
<keyword evidence="2" id="KW-1133">Transmembrane helix</keyword>
<dbReference type="Pfam" id="PF01757">
    <property type="entry name" value="Acyl_transf_3"/>
    <property type="match status" value="1"/>
</dbReference>
<evidence type="ECO:0000313" key="5">
    <source>
        <dbReference type="Proteomes" id="UP000178912"/>
    </source>
</evidence>
<name>A0A1E1LQ32_9HELO</name>
<dbReference type="OrthoDB" id="5819582at2759"/>
<dbReference type="EMBL" id="FJUX01000164">
    <property type="protein sequence ID" value="CZT12598.1"/>
    <property type="molecule type" value="Genomic_DNA"/>
</dbReference>
<feature type="transmembrane region" description="Helical" evidence="2">
    <location>
        <begin position="419"/>
        <end position="438"/>
    </location>
</feature>
<feature type="region of interest" description="Disordered" evidence="1">
    <location>
        <begin position="18"/>
        <end position="37"/>
    </location>
</feature>
<keyword evidence="2" id="KW-0812">Transmembrane</keyword>
<dbReference type="AlphaFoldDB" id="A0A1E1LQ32"/>
<evidence type="ECO:0000256" key="2">
    <source>
        <dbReference type="SAM" id="Phobius"/>
    </source>
</evidence>
<gene>
    <name evidence="4" type="ORF">RAG0_16370</name>
</gene>
<feature type="transmembrane region" description="Helical" evidence="2">
    <location>
        <begin position="167"/>
        <end position="188"/>
    </location>
</feature>
<evidence type="ECO:0000259" key="3">
    <source>
        <dbReference type="Pfam" id="PF01757"/>
    </source>
</evidence>
<feature type="transmembrane region" description="Helical" evidence="2">
    <location>
        <begin position="87"/>
        <end position="105"/>
    </location>
</feature>
<dbReference type="Proteomes" id="UP000178912">
    <property type="component" value="Unassembled WGS sequence"/>
</dbReference>
<reference evidence="5" key="1">
    <citation type="submission" date="2016-03" db="EMBL/GenBank/DDBJ databases">
        <authorList>
            <person name="Guldener U."/>
        </authorList>
    </citation>
    <scope>NUCLEOTIDE SEQUENCE [LARGE SCALE GENOMIC DNA]</scope>
    <source>
        <strain evidence="5">04CH-RAC-A.6.1</strain>
    </source>
</reference>